<comment type="caution">
    <text evidence="1">The sequence shown here is derived from an EMBL/GenBank/DDBJ whole genome shotgun (WGS) entry which is preliminary data.</text>
</comment>
<name>A0A9P7VK30_9AGAR</name>
<dbReference type="RefSeq" id="XP_043034931.1">
    <property type="nucleotide sequence ID" value="XM_043181141.1"/>
</dbReference>
<dbReference type="AlphaFoldDB" id="A0A9P7VK30"/>
<gene>
    <name evidence="1" type="ORF">BT62DRAFT_488225</name>
</gene>
<dbReference type="GeneID" id="66103437"/>
<reference evidence="1" key="1">
    <citation type="submission" date="2020-11" db="EMBL/GenBank/DDBJ databases">
        <title>Adaptations for nitrogen fixation in a non-lichenized fungal sporocarp promotes dispersal by wood-feeding termites.</title>
        <authorList>
            <consortium name="DOE Joint Genome Institute"/>
            <person name="Koch R.A."/>
            <person name="Yoon G."/>
            <person name="Arayal U."/>
            <person name="Lail K."/>
            <person name="Amirebrahimi M."/>
            <person name="Labutti K."/>
            <person name="Lipzen A."/>
            <person name="Riley R."/>
            <person name="Barry K."/>
            <person name="Henrissat B."/>
            <person name="Grigoriev I.V."/>
            <person name="Herr J.R."/>
            <person name="Aime M.C."/>
        </authorList>
    </citation>
    <scope>NUCLEOTIDE SEQUENCE</scope>
    <source>
        <strain evidence="1">MCA 3950</strain>
    </source>
</reference>
<protein>
    <recommendedName>
        <fullName evidence="3">BTB domain-containing protein</fullName>
    </recommendedName>
</protein>
<evidence type="ECO:0008006" key="3">
    <source>
        <dbReference type="Google" id="ProtNLM"/>
    </source>
</evidence>
<organism evidence="1 2">
    <name type="scientific">Guyanagaster necrorhizus</name>
    <dbReference type="NCBI Taxonomy" id="856835"/>
    <lineage>
        <taxon>Eukaryota</taxon>
        <taxon>Fungi</taxon>
        <taxon>Dikarya</taxon>
        <taxon>Basidiomycota</taxon>
        <taxon>Agaricomycotina</taxon>
        <taxon>Agaricomycetes</taxon>
        <taxon>Agaricomycetidae</taxon>
        <taxon>Agaricales</taxon>
        <taxon>Marasmiineae</taxon>
        <taxon>Physalacriaceae</taxon>
        <taxon>Guyanagaster</taxon>
    </lineage>
</organism>
<sequence>MSSWMYIPTSVPEFVPNVDESGLANVLVPAPPSAGVNLMANFVPADIEECASTFRKASEVNDFVLGLNTPLSSYQEINPIHAISTKFNADFKHDGIPPDTQLVCSDLVLFHAHRHMLVDASTNGFNNLLGSFGTFITVPETSDFLNIILHAIYGHPCSQFQHSIDTLMTAVCLLPKYGLQPKKFIQPSSPLFNDIRYQMPLSPLMTYVVSSVYELEELAVITSAHLLALDISAMGDEMVEFINPVYLKRLFDLQQRRIDKLKDLFSVPPYLHPARPHCDFIAQKALSRAWALYTAHLLWGARAGEIHAFHP</sequence>
<dbReference type="Proteomes" id="UP000812287">
    <property type="component" value="Unassembled WGS sequence"/>
</dbReference>
<evidence type="ECO:0000313" key="2">
    <source>
        <dbReference type="Proteomes" id="UP000812287"/>
    </source>
</evidence>
<dbReference type="OrthoDB" id="3265815at2759"/>
<dbReference type="EMBL" id="MU250560">
    <property type="protein sequence ID" value="KAG7441431.1"/>
    <property type="molecule type" value="Genomic_DNA"/>
</dbReference>
<keyword evidence="2" id="KW-1185">Reference proteome</keyword>
<evidence type="ECO:0000313" key="1">
    <source>
        <dbReference type="EMBL" id="KAG7441431.1"/>
    </source>
</evidence>
<proteinExistence type="predicted"/>
<accession>A0A9P7VK30</accession>